<comment type="caution">
    <text evidence="4">The sequence shown here is derived from an EMBL/GenBank/DDBJ whole genome shotgun (WGS) entry which is preliminary data.</text>
</comment>
<evidence type="ECO:0000313" key="4">
    <source>
        <dbReference type="EMBL" id="GAA3582839.1"/>
    </source>
</evidence>
<dbReference type="RefSeq" id="WP_344868618.1">
    <property type="nucleotide sequence ID" value="NZ_BAAAZN010000027.1"/>
</dbReference>
<dbReference type="InterPro" id="IPR050091">
    <property type="entry name" value="PKS_NRPS_Biosynth_Enz"/>
</dbReference>
<dbReference type="InterPro" id="IPR016035">
    <property type="entry name" value="Acyl_Trfase/lysoPLipase"/>
</dbReference>
<gene>
    <name evidence="4" type="ORF">GCM10022222_79540</name>
</gene>
<dbReference type="Pfam" id="PF00698">
    <property type="entry name" value="Acyl_transf_1"/>
    <property type="match status" value="1"/>
</dbReference>
<evidence type="ECO:0000259" key="3">
    <source>
        <dbReference type="SMART" id="SM00827"/>
    </source>
</evidence>
<dbReference type="SUPFAM" id="SSF55048">
    <property type="entry name" value="Probable ACP-binding domain of malonyl-CoA ACP transacylase"/>
    <property type="match status" value="1"/>
</dbReference>
<keyword evidence="1" id="KW-0596">Phosphopantetheine</keyword>
<evidence type="ECO:0000256" key="1">
    <source>
        <dbReference type="ARBA" id="ARBA00022450"/>
    </source>
</evidence>
<keyword evidence="5" id="KW-1185">Reference proteome</keyword>
<name>A0ABP6YJ14_9PSEU</name>
<proteinExistence type="predicted"/>
<dbReference type="EMBL" id="BAAAZN010000027">
    <property type="protein sequence ID" value="GAA3582839.1"/>
    <property type="molecule type" value="Genomic_DNA"/>
</dbReference>
<dbReference type="InterPro" id="IPR001227">
    <property type="entry name" value="Ac_transferase_dom_sf"/>
</dbReference>
<sequence>MTTEAPVALLLPGLGSHYARMGAGLYRREPVFTAAAEEVFDLLGPAGNGVRADWLSDDPVVPMEHVTRSHVLLFVLDYAFSRQVMSWGVTPAAILGHSAGELVAATLAGVFGVADAVGLLWDRVRRLAVAPPGGLLGVAATAEQIRRYLDEDVVIGVLNSPSQLVLSGPRRALDSVATRLHADGFACRPVPATLGYHNPALEPLVEETVPLVDKIGPAAPGIALYSGYTATRLTGDEAGDPRFWASHPISPVQFWPALKTLLTDGDFHLVEAGPGQVLTTIARRHPAVQGGRSHAHAASPAHPSGERAERVALRKLARTLGV</sequence>
<feature type="domain" description="Malonyl-CoA:ACP transacylase (MAT)" evidence="3">
    <location>
        <begin position="10"/>
        <end position="309"/>
    </location>
</feature>
<accession>A0ABP6YJ14</accession>
<protein>
    <recommendedName>
        <fullName evidence="3">Malonyl-CoA:ACP transacylase (MAT) domain-containing protein</fullName>
    </recommendedName>
</protein>
<evidence type="ECO:0000256" key="2">
    <source>
        <dbReference type="ARBA" id="ARBA00022553"/>
    </source>
</evidence>
<dbReference type="PANTHER" id="PTHR43775:SF37">
    <property type="entry name" value="SI:DKEY-61P9.11"/>
    <property type="match status" value="1"/>
</dbReference>
<evidence type="ECO:0000313" key="5">
    <source>
        <dbReference type="Proteomes" id="UP001500689"/>
    </source>
</evidence>
<keyword evidence="2" id="KW-0597">Phosphoprotein</keyword>
<dbReference type="Gene3D" id="3.30.70.250">
    <property type="entry name" value="Malonyl-CoA ACP transacylase, ACP-binding"/>
    <property type="match status" value="1"/>
</dbReference>
<organism evidence="4 5">
    <name type="scientific">Amycolatopsis ultiminotia</name>
    <dbReference type="NCBI Taxonomy" id="543629"/>
    <lineage>
        <taxon>Bacteria</taxon>
        <taxon>Bacillati</taxon>
        <taxon>Actinomycetota</taxon>
        <taxon>Actinomycetes</taxon>
        <taxon>Pseudonocardiales</taxon>
        <taxon>Pseudonocardiaceae</taxon>
        <taxon>Amycolatopsis</taxon>
    </lineage>
</organism>
<dbReference type="SUPFAM" id="SSF52151">
    <property type="entry name" value="FabD/lysophospholipase-like"/>
    <property type="match status" value="1"/>
</dbReference>
<dbReference type="Gene3D" id="3.30.70.3290">
    <property type="match status" value="1"/>
</dbReference>
<dbReference type="PANTHER" id="PTHR43775">
    <property type="entry name" value="FATTY ACID SYNTHASE"/>
    <property type="match status" value="1"/>
</dbReference>
<dbReference type="SMART" id="SM00827">
    <property type="entry name" value="PKS_AT"/>
    <property type="match status" value="1"/>
</dbReference>
<dbReference type="InterPro" id="IPR016036">
    <property type="entry name" value="Malonyl_transacylase_ACP-bd"/>
</dbReference>
<dbReference type="Proteomes" id="UP001500689">
    <property type="component" value="Unassembled WGS sequence"/>
</dbReference>
<dbReference type="InterPro" id="IPR014043">
    <property type="entry name" value="Acyl_transferase_dom"/>
</dbReference>
<reference evidence="5" key="1">
    <citation type="journal article" date="2019" name="Int. J. Syst. Evol. Microbiol.">
        <title>The Global Catalogue of Microorganisms (GCM) 10K type strain sequencing project: providing services to taxonomists for standard genome sequencing and annotation.</title>
        <authorList>
            <consortium name="The Broad Institute Genomics Platform"/>
            <consortium name="The Broad Institute Genome Sequencing Center for Infectious Disease"/>
            <person name="Wu L."/>
            <person name="Ma J."/>
        </authorList>
    </citation>
    <scope>NUCLEOTIDE SEQUENCE [LARGE SCALE GENOMIC DNA]</scope>
    <source>
        <strain evidence="5">JCM 16898</strain>
    </source>
</reference>
<dbReference type="Gene3D" id="3.40.366.10">
    <property type="entry name" value="Malonyl-Coenzyme A Acyl Carrier Protein, domain 2"/>
    <property type="match status" value="1"/>
</dbReference>